<evidence type="ECO:0000313" key="1">
    <source>
        <dbReference type="EMBL" id="OLP74887.1"/>
    </source>
</evidence>
<dbReference type="EMBL" id="LSRX01003086">
    <property type="protein sequence ID" value="OLP74887.1"/>
    <property type="molecule type" value="Genomic_DNA"/>
</dbReference>
<protein>
    <submittedName>
        <fullName evidence="1">Uncharacterized protein</fullName>
    </submittedName>
</protein>
<organism evidence="1 2">
    <name type="scientific">Symbiodinium microadriaticum</name>
    <name type="common">Dinoflagellate</name>
    <name type="synonym">Zooxanthella microadriatica</name>
    <dbReference type="NCBI Taxonomy" id="2951"/>
    <lineage>
        <taxon>Eukaryota</taxon>
        <taxon>Sar</taxon>
        <taxon>Alveolata</taxon>
        <taxon>Dinophyceae</taxon>
        <taxon>Suessiales</taxon>
        <taxon>Symbiodiniaceae</taxon>
        <taxon>Symbiodinium</taxon>
    </lineage>
</organism>
<gene>
    <name evidence="1" type="ORF">AK812_SmicGene45445</name>
</gene>
<sequence>MEATTAGKECCSAEDSLDSDADWCRPASASSRAPAEAVCGLVRAEWFENRYSGLFQKADYGLARLSMMQSGQSAGGWRQFVPTSFLGFERDTEQPPSPALALWAEISASFAWLRLKFFRGGQVDIGIRAF</sequence>
<comment type="caution">
    <text evidence="1">The sequence shown here is derived from an EMBL/GenBank/DDBJ whole genome shotgun (WGS) entry which is preliminary data.</text>
</comment>
<dbReference type="AlphaFoldDB" id="A0A1Q9BW22"/>
<reference evidence="1 2" key="1">
    <citation type="submission" date="2016-02" db="EMBL/GenBank/DDBJ databases">
        <title>Genome analysis of coral dinoflagellate symbionts highlights evolutionary adaptations to a symbiotic lifestyle.</title>
        <authorList>
            <person name="Aranda M."/>
            <person name="Li Y."/>
            <person name="Liew Y.J."/>
            <person name="Baumgarten S."/>
            <person name="Simakov O."/>
            <person name="Wilson M."/>
            <person name="Piel J."/>
            <person name="Ashoor H."/>
            <person name="Bougouffa S."/>
            <person name="Bajic V.B."/>
            <person name="Ryu T."/>
            <person name="Ravasi T."/>
            <person name="Bayer T."/>
            <person name="Micklem G."/>
            <person name="Kim H."/>
            <person name="Bhak J."/>
            <person name="Lajeunesse T.C."/>
            <person name="Voolstra C.R."/>
        </authorList>
    </citation>
    <scope>NUCLEOTIDE SEQUENCE [LARGE SCALE GENOMIC DNA]</scope>
    <source>
        <strain evidence="1 2">CCMP2467</strain>
    </source>
</reference>
<dbReference type="Proteomes" id="UP000186817">
    <property type="component" value="Unassembled WGS sequence"/>
</dbReference>
<name>A0A1Q9BW22_SYMMI</name>
<evidence type="ECO:0000313" key="2">
    <source>
        <dbReference type="Proteomes" id="UP000186817"/>
    </source>
</evidence>
<accession>A0A1Q9BW22</accession>
<proteinExistence type="predicted"/>
<keyword evidence="2" id="KW-1185">Reference proteome</keyword>